<comment type="caution">
    <text evidence="1">The sequence shown here is derived from an EMBL/GenBank/DDBJ whole genome shotgun (WGS) entry which is preliminary data.</text>
</comment>
<dbReference type="GO" id="GO:0000502">
    <property type="term" value="C:proteasome complex"/>
    <property type="evidence" value="ECO:0007669"/>
    <property type="project" value="UniProtKB-KW"/>
</dbReference>
<dbReference type="GO" id="GO:0005829">
    <property type="term" value="C:cytosol"/>
    <property type="evidence" value="ECO:0007669"/>
    <property type="project" value="TreeGrafter"/>
</dbReference>
<reference evidence="1 2" key="1">
    <citation type="journal article" date="2021" name="Elife">
        <title>Chloroplast acquisition without the gene transfer in kleptoplastic sea slugs, Plakobranchus ocellatus.</title>
        <authorList>
            <person name="Maeda T."/>
            <person name="Takahashi S."/>
            <person name="Yoshida T."/>
            <person name="Shimamura S."/>
            <person name="Takaki Y."/>
            <person name="Nagai Y."/>
            <person name="Toyoda A."/>
            <person name="Suzuki Y."/>
            <person name="Arimoto A."/>
            <person name="Ishii H."/>
            <person name="Satoh N."/>
            <person name="Nishiyama T."/>
            <person name="Hasebe M."/>
            <person name="Maruyama T."/>
            <person name="Minagawa J."/>
            <person name="Obokata J."/>
            <person name="Shigenobu S."/>
        </authorList>
    </citation>
    <scope>NUCLEOTIDE SEQUENCE [LARGE SCALE GENOMIC DNA]</scope>
</reference>
<keyword evidence="2" id="KW-1185">Reference proteome</keyword>
<keyword evidence="1" id="KW-0647">Proteasome</keyword>
<dbReference type="GO" id="GO:0043248">
    <property type="term" value="P:proteasome assembly"/>
    <property type="evidence" value="ECO:0007669"/>
    <property type="project" value="TreeGrafter"/>
</dbReference>
<dbReference type="GO" id="GO:0005634">
    <property type="term" value="C:nucleus"/>
    <property type="evidence" value="ECO:0007669"/>
    <property type="project" value="TreeGrafter"/>
</dbReference>
<gene>
    <name evidence="1" type="ORF">ElyMa_000542100</name>
</gene>
<dbReference type="InterPro" id="IPR016562">
    <property type="entry name" value="Proteasome_assmbl_chp_2_euk"/>
</dbReference>
<sequence length="68" mass="7757">MFVSEGDNAADGLAIADQLNQWLNLITIQKETNKELQSKNVAAGIMKWKIPMSWRLVFGSKFDQKLFQ</sequence>
<name>A0AAV4G2Y0_9GAST</name>
<dbReference type="PANTHER" id="PTHR12970">
    <property type="entry name" value="PROTEASOME ASSEMBLY CHAPERONE 2"/>
    <property type="match status" value="1"/>
</dbReference>
<evidence type="ECO:0000313" key="2">
    <source>
        <dbReference type="Proteomes" id="UP000762676"/>
    </source>
</evidence>
<organism evidence="1 2">
    <name type="scientific">Elysia marginata</name>
    <dbReference type="NCBI Taxonomy" id="1093978"/>
    <lineage>
        <taxon>Eukaryota</taxon>
        <taxon>Metazoa</taxon>
        <taxon>Spiralia</taxon>
        <taxon>Lophotrochozoa</taxon>
        <taxon>Mollusca</taxon>
        <taxon>Gastropoda</taxon>
        <taxon>Heterobranchia</taxon>
        <taxon>Euthyneura</taxon>
        <taxon>Panpulmonata</taxon>
        <taxon>Sacoglossa</taxon>
        <taxon>Placobranchoidea</taxon>
        <taxon>Plakobranchidae</taxon>
        <taxon>Elysia</taxon>
    </lineage>
</organism>
<dbReference type="Proteomes" id="UP000762676">
    <property type="component" value="Unassembled WGS sequence"/>
</dbReference>
<accession>A0AAV4G2Y0</accession>
<dbReference type="Gene3D" id="3.40.50.10900">
    <property type="entry name" value="PAC-like subunit"/>
    <property type="match status" value="1"/>
</dbReference>
<dbReference type="AlphaFoldDB" id="A0AAV4G2Y0"/>
<evidence type="ECO:0000313" key="1">
    <source>
        <dbReference type="EMBL" id="GFR78875.1"/>
    </source>
</evidence>
<proteinExistence type="predicted"/>
<protein>
    <submittedName>
        <fullName evidence="1">Proteasome assembly chaperone 2</fullName>
    </submittedName>
</protein>
<dbReference type="InterPro" id="IPR038389">
    <property type="entry name" value="PSMG2_sf"/>
</dbReference>
<dbReference type="PANTHER" id="PTHR12970:SF1">
    <property type="entry name" value="PROTEASOME ASSEMBLY CHAPERONE 2"/>
    <property type="match status" value="1"/>
</dbReference>
<dbReference type="EMBL" id="BMAT01001063">
    <property type="protein sequence ID" value="GFR78875.1"/>
    <property type="molecule type" value="Genomic_DNA"/>
</dbReference>